<proteinExistence type="predicted"/>
<name>A0A699Q9H2_TANCI</name>
<dbReference type="EMBL" id="BKCJ010991604">
    <property type="protein sequence ID" value="GFC61898.1"/>
    <property type="molecule type" value="Genomic_DNA"/>
</dbReference>
<gene>
    <name evidence="2" type="ORF">Tci_833868</name>
</gene>
<evidence type="ECO:0000313" key="2">
    <source>
        <dbReference type="EMBL" id="GFC61898.1"/>
    </source>
</evidence>
<dbReference type="AlphaFoldDB" id="A0A699Q9H2"/>
<evidence type="ECO:0000256" key="1">
    <source>
        <dbReference type="SAM" id="MobiDB-lite"/>
    </source>
</evidence>
<protein>
    <submittedName>
        <fullName evidence="2">Uncharacterized protein</fullName>
    </submittedName>
</protein>
<comment type="caution">
    <text evidence="2">The sequence shown here is derived from an EMBL/GenBank/DDBJ whole genome shotgun (WGS) entry which is preliminary data.</text>
</comment>
<feature type="region of interest" description="Disordered" evidence="1">
    <location>
        <begin position="110"/>
        <end position="149"/>
    </location>
</feature>
<organism evidence="2">
    <name type="scientific">Tanacetum cinerariifolium</name>
    <name type="common">Dalmatian daisy</name>
    <name type="synonym">Chrysanthemum cinerariifolium</name>
    <dbReference type="NCBI Taxonomy" id="118510"/>
    <lineage>
        <taxon>Eukaryota</taxon>
        <taxon>Viridiplantae</taxon>
        <taxon>Streptophyta</taxon>
        <taxon>Embryophyta</taxon>
        <taxon>Tracheophyta</taxon>
        <taxon>Spermatophyta</taxon>
        <taxon>Magnoliopsida</taxon>
        <taxon>eudicotyledons</taxon>
        <taxon>Gunneridae</taxon>
        <taxon>Pentapetalae</taxon>
        <taxon>asterids</taxon>
        <taxon>campanulids</taxon>
        <taxon>Asterales</taxon>
        <taxon>Asteraceae</taxon>
        <taxon>Asteroideae</taxon>
        <taxon>Anthemideae</taxon>
        <taxon>Anthemidinae</taxon>
        <taxon>Tanacetum</taxon>
    </lineage>
</organism>
<feature type="region of interest" description="Disordered" evidence="1">
    <location>
        <begin position="28"/>
        <end position="93"/>
    </location>
</feature>
<feature type="non-terminal residue" evidence="2">
    <location>
        <position position="1"/>
    </location>
</feature>
<feature type="compositionally biased region" description="Acidic residues" evidence="1">
    <location>
        <begin position="56"/>
        <end position="88"/>
    </location>
</feature>
<reference evidence="2" key="1">
    <citation type="journal article" date="2019" name="Sci. Rep.">
        <title>Draft genome of Tanacetum cinerariifolium, the natural source of mosquito coil.</title>
        <authorList>
            <person name="Yamashiro T."/>
            <person name="Shiraishi A."/>
            <person name="Satake H."/>
            <person name="Nakayama K."/>
        </authorList>
    </citation>
    <scope>NUCLEOTIDE SEQUENCE</scope>
</reference>
<sequence>VPDPMELEDHVPMYVPKPDYPECLAPLDDDIRVEDQPLPTDASPVALSLGYIVDSNPEEDEEDPVDGGGDDDDESFDDGDDDDDEEEEHIALTDSIVIAFPAVDHVPSVKETESFETDESAATPLPPPPAYHTTPRMYVRTHTPIPITH</sequence>
<accession>A0A699Q9H2</accession>